<dbReference type="Proteomes" id="UP000823485">
    <property type="component" value="Unassembled WGS sequence"/>
</dbReference>
<dbReference type="InterPro" id="IPR027417">
    <property type="entry name" value="P-loop_NTPase"/>
</dbReference>
<gene>
    <name evidence="1" type="ORF">JOC94_002787</name>
</gene>
<dbReference type="GO" id="GO:0016301">
    <property type="term" value="F:kinase activity"/>
    <property type="evidence" value="ECO:0007669"/>
    <property type="project" value="UniProtKB-KW"/>
</dbReference>
<evidence type="ECO:0000313" key="2">
    <source>
        <dbReference type="Proteomes" id="UP000823485"/>
    </source>
</evidence>
<protein>
    <submittedName>
        <fullName evidence="1">Adenosyl cobinamide kinase/adenosyl cobinamide phosphate guanylyltransferase</fullName>
    </submittedName>
</protein>
<keyword evidence="2" id="KW-1185">Reference proteome</keyword>
<dbReference type="SUPFAM" id="SSF52540">
    <property type="entry name" value="P-loop containing nucleoside triphosphate hydrolases"/>
    <property type="match status" value="1"/>
</dbReference>
<proteinExistence type="predicted"/>
<evidence type="ECO:0000313" key="1">
    <source>
        <dbReference type="EMBL" id="MBM7715798.1"/>
    </source>
</evidence>
<dbReference type="GO" id="GO:0016779">
    <property type="term" value="F:nucleotidyltransferase activity"/>
    <property type="evidence" value="ECO:0007669"/>
    <property type="project" value="UniProtKB-KW"/>
</dbReference>
<reference evidence="1 2" key="1">
    <citation type="submission" date="2021-01" db="EMBL/GenBank/DDBJ databases">
        <title>Genomic Encyclopedia of Type Strains, Phase IV (KMG-IV): sequencing the most valuable type-strain genomes for metagenomic binning, comparative biology and taxonomic classification.</title>
        <authorList>
            <person name="Goeker M."/>
        </authorList>
    </citation>
    <scope>NUCLEOTIDE SEQUENCE [LARGE SCALE GENOMIC DNA]</scope>
    <source>
        <strain evidence="1 2">DSM 105453</strain>
    </source>
</reference>
<name>A0ABS2RAA5_9BACI</name>
<keyword evidence="1" id="KW-0418">Kinase</keyword>
<keyword evidence="1" id="KW-0808">Transferase</keyword>
<sequence>MHFVTGGAFNGKAEWVRSFYKLHKESSFNWFSAYREDALPNDLPESRIVVLEGVEQWILQMGSAFTRDTGRKWIEAWLDWERSGERTIVLIGTDISKGIVPIEREVREWRDLTGWFYQDAVKCCDRFDSIWYGVAKRLK</sequence>
<dbReference type="RefSeq" id="WP_205179553.1">
    <property type="nucleotide sequence ID" value="NZ_JAFBFH010000018.1"/>
</dbReference>
<keyword evidence="1" id="KW-0548">Nucleotidyltransferase</keyword>
<dbReference type="Gene3D" id="3.40.50.300">
    <property type="entry name" value="P-loop containing nucleotide triphosphate hydrolases"/>
    <property type="match status" value="1"/>
</dbReference>
<accession>A0ABS2RAA5</accession>
<comment type="caution">
    <text evidence="1">The sequence shown here is derived from an EMBL/GenBank/DDBJ whole genome shotgun (WGS) entry which is preliminary data.</text>
</comment>
<organism evidence="1 2">
    <name type="scientific">Siminovitchia thermophila</name>
    <dbReference type="NCBI Taxonomy" id="1245522"/>
    <lineage>
        <taxon>Bacteria</taxon>
        <taxon>Bacillati</taxon>
        <taxon>Bacillota</taxon>
        <taxon>Bacilli</taxon>
        <taxon>Bacillales</taxon>
        <taxon>Bacillaceae</taxon>
        <taxon>Siminovitchia</taxon>
    </lineage>
</organism>
<dbReference type="EMBL" id="JAFBFH010000018">
    <property type="protein sequence ID" value="MBM7715798.1"/>
    <property type="molecule type" value="Genomic_DNA"/>
</dbReference>